<feature type="region of interest" description="Disordered" evidence="1">
    <location>
        <begin position="1"/>
        <end position="50"/>
    </location>
</feature>
<evidence type="ECO:0000313" key="2">
    <source>
        <dbReference type="EMBL" id="OQE17984.1"/>
    </source>
</evidence>
<dbReference type="EMBL" id="MLKD01000019">
    <property type="protein sequence ID" value="OQE17984.1"/>
    <property type="molecule type" value="Genomic_DNA"/>
</dbReference>
<sequence length="296" mass="32096">MADSTDNPPHFLDHAYPNDTLPPPYSEHDIHHNHQDNTNSEPRPRYDASGSKVLRSATIKFPPAMNGYFNWKSTTTFHLGPTTEEKLFAVSLPAGLFNNKPSIILHDGPTNKHPALATSRSDKWGRLKPIEITLCASSDTSRSSDSAERLIPSSTSRTSAAFTFEVNTGCKGTERERFEWRSSHGTEIKQLATGHSYGWKLVRLAGPVVGAGGSRKDRDVGISSDGREIVAVMAHNASMGMTKGFRFMFLGTGSTGTLGEDWEVITVVSAMQFWYLDTVGVSTAGAASSTSSAVTT</sequence>
<name>A0A1V6SW79_9EURO</name>
<evidence type="ECO:0000313" key="3">
    <source>
        <dbReference type="Proteomes" id="UP000191285"/>
    </source>
</evidence>
<evidence type="ECO:0000256" key="1">
    <source>
        <dbReference type="SAM" id="MobiDB-lite"/>
    </source>
</evidence>
<organism evidence="2 3">
    <name type="scientific">Penicillium steckii</name>
    <dbReference type="NCBI Taxonomy" id="303698"/>
    <lineage>
        <taxon>Eukaryota</taxon>
        <taxon>Fungi</taxon>
        <taxon>Dikarya</taxon>
        <taxon>Ascomycota</taxon>
        <taxon>Pezizomycotina</taxon>
        <taxon>Eurotiomycetes</taxon>
        <taxon>Eurotiomycetidae</taxon>
        <taxon>Eurotiales</taxon>
        <taxon>Aspergillaceae</taxon>
        <taxon>Penicillium</taxon>
    </lineage>
</organism>
<protein>
    <submittedName>
        <fullName evidence="2">Uncharacterized protein</fullName>
    </submittedName>
</protein>
<proteinExistence type="predicted"/>
<dbReference type="AlphaFoldDB" id="A0A1V6SW79"/>
<feature type="compositionally biased region" description="Basic and acidic residues" evidence="1">
    <location>
        <begin position="26"/>
        <end position="35"/>
    </location>
</feature>
<comment type="caution">
    <text evidence="2">The sequence shown here is derived from an EMBL/GenBank/DDBJ whole genome shotgun (WGS) entry which is preliminary data.</text>
</comment>
<dbReference type="Proteomes" id="UP000191285">
    <property type="component" value="Unassembled WGS sequence"/>
</dbReference>
<gene>
    <name evidence="2" type="ORF">PENSTE_c019G02944</name>
</gene>
<dbReference type="OrthoDB" id="5073671at2759"/>
<reference evidence="3" key="1">
    <citation type="journal article" date="2017" name="Nat. Microbiol.">
        <title>Global analysis of biosynthetic gene clusters reveals vast potential of secondary metabolite production in Penicillium species.</title>
        <authorList>
            <person name="Nielsen J.C."/>
            <person name="Grijseels S."/>
            <person name="Prigent S."/>
            <person name="Ji B."/>
            <person name="Dainat J."/>
            <person name="Nielsen K.F."/>
            <person name="Frisvad J.C."/>
            <person name="Workman M."/>
            <person name="Nielsen J."/>
        </authorList>
    </citation>
    <scope>NUCLEOTIDE SEQUENCE [LARGE SCALE GENOMIC DNA]</scope>
    <source>
        <strain evidence="3">IBT 24891</strain>
    </source>
</reference>
<keyword evidence="3" id="KW-1185">Reference proteome</keyword>
<accession>A0A1V6SW79</accession>